<accession>A0A177ET64</accession>
<keyword evidence="3" id="KW-1185">Reference proteome</keyword>
<evidence type="ECO:0000313" key="2">
    <source>
        <dbReference type="EMBL" id="OAG35138.1"/>
    </source>
</evidence>
<organism evidence="2 3">
    <name type="scientific">Fonsecaea monophora</name>
    <dbReference type="NCBI Taxonomy" id="254056"/>
    <lineage>
        <taxon>Eukaryota</taxon>
        <taxon>Fungi</taxon>
        <taxon>Dikarya</taxon>
        <taxon>Ascomycota</taxon>
        <taxon>Pezizomycotina</taxon>
        <taxon>Eurotiomycetes</taxon>
        <taxon>Chaetothyriomycetidae</taxon>
        <taxon>Chaetothyriales</taxon>
        <taxon>Herpotrichiellaceae</taxon>
        <taxon>Fonsecaea</taxon>
    </lineage>
</organism>
<sequence>MDSRQTKPPSGFGSINGVLAHRRETGDDGSRNSSQIATSINNSWPKKYKCTEFECIDTVAGLFGFSDEEQLQRHMLDHTFPALLDGNPPQTPLESNFAHWTPPLDARGMPRIPDSTWKFDGLDSPAGPSYQAREAWEPEEPTSEEDASQEDLIEGLEGLGLGIDGADVGGYDGGGYKVSLKDDLDEDDFWENQTFPQDVESHFSPLSGQMTPVLTNTPHVPWITVTAAQPQDGGFCGNLEQGSQHPRFGAD</sequence>
<feature type="region of interest" description="Disordered" evidence="1">
    <location>
        <begin position="119"/>
        <end position="148"/>
    </location>
</feature>
<dbReference type="Proteomes" id="UP000077002">
    <property type="component" value="Unassembled WGS sequence"/>
</dbReference>
<dbReference type="RefSeq" id="XP_022507090.1">
    <property type="nucleotide sequence ID" value="XM_022660615.1"/>
</dbReference>
<comment type="caution">
    <text evidence="2">The sequence shown here is derived from an EMBL/GenBank/DDBJ whole genome shotgun (WGS) entry which is preliminary data.</text>
</comment>
<evidence type="ECO:0000256" key="1">
    <source>
        <dbReference type="SAM" id="MobiDB-lite"/>
    </source>
</evidence>
<evidence type="ECO:0000313" key="3">
    <source>
        <dbReference type="Proteomes" id="UP000077002"/>
    </source>
</evidence>
<gene>
    <name evidence="2" type="ORF">AYO21_10705</name>
</gene>
<reference evidence="2 3" key="1">
    <citation type="submission" date="2016-03" db="EMBL/GenBank/DDBJ databases">
        <title>Draft genome sequence of the Fonsecaea monophora CBS 269.37.</title>
        <authorList>
            <person name="Bombassaro A."/>
            <person name="Vinicius W.A."/>
            <person name="De Hoog S."/>
            <person name="Sun J."/>
            <person name="Souza E.M."/>
            <person name="Raittz R.T."/>
            <person name="Costa F."/>
            <person name="Leao A.C."/>
            <person name="Tadra-Sfeir M.Z."/>
            <person name="Baura V."/>
            <person name="Balsanelli E."/>
            <person name="Pedrosa F.O."/>
            <person name="Moreno L.F."/>
            <person name="Steffens M.B."/>
            <person name="Xi L."/>
            <person name="Bocca A.L."/>
            <person name="Felipe M.S."/>
            <person name="Teixeira M."/>
            <person name="Telles Filho F.Q."/>
            <person name="Azevedo C.M."/>
            <person name="Gomes R."/>
            <person name="Vicente V.A."/>
        </authorList>
    </citation>
    <scope>NUCLEOTIDE SEQUENCE [LARGE SCALE GENOMIC DNA]</scope>
    <source>
        <strain evidence="2 3">CBS 269.37</strain>
    </source>
</reference>
<proteinExistence type="predicted"/>
<dbReference type="EMBL" id="LVKK01000128">
    <property type="protein sequence ID" value="OAG35138.1"/>
    <property type="molecule type" value="Genomic_DNA"/>
</dbReference>
<feature type="compositionally biased region" description="Acidic residues" evidence="1">
    <location>
        <begin position="137"/>
        <end position="148"/>
    </location>
</feature>
<dbReference type="OrthoDB" id="10516295at2759"/>
<name>A0A177ET64_9EURO</name>
<dbReference type="AlphaFoldDB" id="A0A177ET64"/>
<protein>
    <submittedName>
        <fullName evidence="2">Uncharacterized protein</fullName>
    </submittedName>
</protein>
<feature type="region of interest" description="Disordered" evidence="1">
    <location>
        <begin position="1"/>
        <end position="37"/>
    </location>
</feature>
<feature type="compositionally biased region" description="Basic and acidic residues" evidence="1">
    <location>
        <begin position="21"/>
        <end position="30"/>
    </location>
</feature>
<dbReference type="GeneID" id="34605817"/>